<gene>
    <name evidence="1" type="ORF">I7I51_04191</name>
</gene>
<organism evidence="1 2">
    <name type="scientific">Ajellomyces capsulatus</name>
    <name type="common">Darling's disease fungus</name>
    <name type="synonym">Histoplasma capsulatum</name>
    <dbReference type="NCBI Taxonomy" id="5037"/>
    <lineage>
        <taxon>Eukaryota</taxon>
        <taxon>Fungi</taxon>
        <taxon>Dikarya</taxon>
        <taxon>Ascomycota</taxon>
        <taxon>Pezizomycotina</taxon>
        <taxon>Eurotiomycetes</taxon>
        <taxon>Eurotiomycetidae</taxon>
        <taxon>Onygenales</taxon>
        <taxon>Ajellomycetaceae</taxon>
        <taxon>Histoplasma</taxon>
    </lineage>
</organism>
<dbReference type="OrthoDB" id="10510179at2759"/>
<dbReference type="EMBL" id="CP069111">
    <property type="protein sequence ID" value="QSS62014.1"/>
    <property type="molecule type" value="Genomic_DNA"/>
</dbReference>
<proteinExistence type="predicted"/>
<evidence type="ECO:0000313" key="1">
    <source>
        <dbReference type="EMBL" id="QSS62014.1"/>
    </source>
</evidence>
<protein>
    <submittedName>
        <fullName evidence="1">Uncharacterized protein</fullName>
    </submittedName>
</protein>
<sequence>MHTRRVSIEAGIDMFIPVDDDSTHNVFRLPEKLALRILIDRGVSPCHCALMPPGQVSPSESVVIGAFVEKKGQAIFEKHSRIPQRQGCQVSTCWRCCAVCCVACCVWRPRRARDSCILFALPLPSFQLYDQERRTDGVRLLLAETTDGNDCDVNGKPPYGYRLAQSVSARIPRRSSWPTRDRSPRQC</sequence>
<dbReference type="Proteomes" id="UP000663671">
    <property type="component" value="Chromosome 5"/>
</dbReference>
<dbReference type="AlphaFoldDB" id="A0A8A1MBN1"/>
<dbReference type="VEuPathDB" id="FungiDB:I7I51_04191"/>
<reference evidence="1" key="1">
    <citation type="submission" date="2021-01" db="EMBL/GenBank/DDBJ databases">
        <title>Chromosome-level genome assembly of a human fungal pathogen reveals clustering of transcriptionally co-regulated genes.</title>
        <authorList>
            <person name="Voorhies M."/>
            <person name="Cohen S."/>
            <person name="Shea T.P."/>
            <person name="Petrus S."/>
            <person name="Munoz J.F."/>
            <person name="Poplawski S."/>
            <person name="Goldman W.E."/>
            <person name="Michael T."/>
            <person name="Cuomo C.A."/>
            <person name="Sil A."/>
            <person name="Beyhan S."/>
        </authorList>
    </citation>
    <scope>NUCLEOTIDE SEQUENCE</scope>
    <source>
        <strain evidence="1">WU24</strain>
    </source>
</reference>
<name>A0A8A1MBN1_AJECA</name>
<evidence type="ECO:0000313" key="2">
    <source>
        <dbReference type="Proteomes" id="UP000663671"/>
    </source>
</evidence>
<accession>A0A8A1MBN1</accession>